<dbReference type="AlphaFoldDB" id="A0AA88A5G0"/>
<dbReference type="EMBL" id="BTGU01000023">
    <property type="protein sequence ID" value="GMN46802.1"/>
    <property type="molecule type" value="Genomic_DNA"/>
</dbReference>
<accession>A0AA88A5G0</accession>
<gene>
    <name evidence="2" type="ORF">TIFTF001_015975</name>
</gene>
<protein>
    <submittedName>
        <fullName evidence="2">Uncharacterized protein</fullName>
    </submittedName>
</protein>
<evidence type="ECO:0000313" key="3">
    <source>
        <dbReference type="Proteomes" id="UP001187192"/>
    </source>
</evidence>
<sequence length="96" mass="11222">MKGMIRIRHHIEGSPPTKTYGHYEVPEIYGRSSEMHKGTGGFDKGDNNRRSDGVVGAEKGRKKREKKRGKKDEEKERVNLDQFFTLLEKYLFMIKH</sequence>
<organism evidence="2 3">
    <name type="scientific">Ficus carica</name>
    <name type="common">Common fig</name>
    <dbReference type="NCBI Taxonomy" id="3494"/>
    <lineage>
        <taxon>Eukaryota</taxon>
        <taxon>Viridiplantae</taxon>
        <taxon>Streptophyta</taxon>
        <taxon>Embryophyta</taxon>
        <taxon>Tracheophyta</taxon>
        <taxon>Spermatophyta</taxon>
        <taxon>Magnoliopsida</taxon>
        <taxon>eudicotyledons</taxon>
        <taxon>Gunneridae</taxon>
        <taxon>Pentapetalae</taxon>
        <taxon>rosids</taxon>
        <taxon>fabids</taxon>
        <taxon>Rosales</taxon>
        <taxon>Moraceae</taxon>
        <taxon>Ficeae</taxon>
        <taxon>Ficus</taxon>
    </lineage>
</organism>
<feature type="compositionally biased region" description="Basic residues" evidence="1">
    <location>
        <begin position="60"/>
        <end position="69"/>
    </location>
</feature>
<evidence type="ECO:0000313" key="2">
    <source>
        <dbReference type="EMBL" id="GMN46802.1"/>
    </source>
</evidence>
<name>A0AA88A5G0_FICCA</name>
<comment type="caution">
    <text evidence="2">The sequence shown here is derived from an EMBL/GenBank/DDBJ whole genome shotgun (WGS) entry which is preliminary data.</text>
</comment>
<proteinExistence type="predicted"/>
<evidence type="ECO:0000256" key="1">
    <source>
        <dbReference type="SAM" id="MobiDB-lite"/>
    </source>
</evidence>
<reference evidence="2" key="1">
    <citation type="submission" date="2023-07" db="EMBL/GenBank/DDBJ databases">
        <title>draft genome sequence of fig (Ficus carica).</title>
        <authorList>
            <person name="Takahashi T."/>
            <person name="Nishimura K."/>
        </authorList>
    </citation>
    <scope>NUCLEOTIDE SEQUENCE</scope>
</reference>
<feature type="compositionally biased region" description="Basic and acidic residues" evidence="1">
    <location>
        <begin position="33"/>
        <end position="52"/>
    </location>
</feature>
<keyword evidence="3" id="KW-1185">Reference proteome</keyword>
<dbReference type="Proteomes" id="UP001187192">
    <property type="component" value="Unassembled WGS sequence"/>
</dbReference>
<feature type="region of interest" description="Disordered" evidence="1">
    <location>
        <begin position="1"/>
        <end position="75"/>
    </location>
</feature>